<proteinExistence type="predicted"/>
<protein>
    <submittedName>
        <fullName evidence="3">Uncharacterized protein</fullName>
    </submittedName>
</protein>
<name>A0A1I7UMB4_9PELO</name>
<sequence>MRQFLILLFFMITVVVSLPERGKRKEEKVKTTTELSNLQIQVNSPNGDGFVHSALPIEARALGARLHGGASKPTIGDDVLIPFDDPNFE</sequence>
<organism evidence="2 3">
    <name type="scientific">Caenorhabditis tropicalis</name>
    <dbReference type="NCBI Taxonomy" id="1561998"/>
    <lineage>
        <taxon>Eukaryota</taxon>
        <taxon>Metazoa</taxon>
        <taxon>Ecdysozoa</taxon>
        <taxon>Nematoda</taxon>
        <taxon>Chromadorea</taxon>
        <taxon>Rhabditida</taxon>
        <taxon>Rhabditina</taxon>
        <taxon>Rhabditomorpha</taxon>
        <taxon>Rhabditoidea</taxon>
        <taxon>Rhabditidae</taxon>
        <taxon>Peloderinae</taxon>
        <taxon>Caenorhabditis</taxon>
    </lineage>
</organism>
<evidence type="ECO:0000313" key="3">
    <source>
        <dbReference type="WBParaSite" id="Csp11.Scaffold630.g17397.t1"/>
    </source>
</evidence>
<keyword evidence="2" id="KW-1185">Reference proteome</keyword>
<dbReference type="AlphaFoldDB" id="A0A1I7UMB4"/>
<dbReference type="eggNOG" id="ENOG502TIXJ">
    <property type="taxonomic scope" value="Eukaryota"/>
</dbReference>
<evidence type="ECO:0000256" key="1">
    <source>
        <dbReference type="SAM" id="SignalP"/>
    </source>
</evidence>
<dbReference type="Proteomes" id="UP000095282">
    <property type="component" value="Unplaced"/>
</dbReference>
<feature type="signal peptide" evidence="1">
    <location>
        <begin position="1"/>
        <end position="17"/>
    </location>
</feature>
<feature type="chain" id="PRO_5009309193" evidence="1">
    <location>
        <begin position="18"/>
        <end position="89"/>
    </location>
</feature>
<keyword evidence="1" id="KW-0732">Signal</keyword>
<reference evidence="3" key="1">
    <citation type="submission" date="2016-11" db="UniProtKB">
        <authorList>
            <consortium name="WormBaseParasite"/>
        </authorList>
    </citation>
    <scope>IDENTIFICATION</scope>
</reference>
<accession>A0A1I7UMB4</accession>
<dbReference type="WBParaSite" id="Csp11.Scaffold630.g17397.t1">
    <property type="protein sequence ID" value="Csp11.Scaffold630.g17397.t1"/>
    <property type="gene ID" value="Csp11.Scaffold630.g17397"/>
</dbReference>
<evidence type="ECO:0000313" key="2">
    <source>
        <dbReference type="Proteomes" id="UP000095282"/>
    </source>
</evidence>